<keyword evidence="1" id="KW-0812">Transmembrane</keyword>
<protein>
    <submittedName>
        <fullName evidence="2">Uncharacterized protein</fullName>
    </submittedName>
</protein>
<evidence type="ECO:0000313" key="3">
    <source>
        <dbReference type="Proteomes" id="UP001409585"/>
    </source>
</evidence>
<keyword evidence="3" id="KW-1185">Reference proteome</keyword>
<evidence type="ECO:0000313" key="2">
    <source>
        <dbReference type="EMBL" id="GAA4941026.1"/>
    </source>
</evidence>
<dbReference type="RefSeq" id="WP_345420795.1">
    <property type="nucleotide sequence ID" value="NZ_AP031496.1"/>
</dbReference>
<comment type="caution">
    <text evidence="2">The sequence shown here is derived from an EMBL/GenBank/DDBJ whole genome shotgun (WGS) entry which is preliminary data.</text>
</comment>
<sequence length="114" mass="12847">MENGWYAFLVIVLVMFSILPLIIFILESIKNPIKNKGLLAWGIGLLVFAGVYFAFLTDGEERFKAVKVNSESEESLRQKIVSLFGLWIYIVPATYLSLGCSLMASYSTREEENA</sequence>
<proteinExistence type="predicted"/>
<dbReference type="EMBL" id="BAABLX010000012">
    <property type="protein sequence ID" value="GAA4941026.1"/>
    <property type="molecule type" value="Genomic_DNA"/>
</dbReference>
<name>A0AAV3U1L9_9ALTE</name>
<reference evidence="3" key="1">
    <citation type="journal article" date="2019" name="Int. J. Syst. Evol. Microbiol.">
        <title>The Global Catalogue of Microorganisms (GCM) 10K type strain sequencing project: providing services to taxonomists for standard genome sequencing and annotation.</title>
        <authorList>
            <consortium name="The Broad Institute Genomics Platform"/>
            <consortium name="The Broad Institute Genome Sequencing Center for Infectious Disease"/>
            <person name="Wu L."/>
            <person name="Ma J."/>
        </authorList>
    </citation>
    <scope>NUCLEOTIDE SEQUENCE [LARGE SCALE GENOMIC DNA]</scope>
    <source>
        <strain evidence="3">JCM 19134</strain>
    </source>
</reference>
<organism evidence="2 3">
    <name type="scientific">Halioxenophilus aromaticivorans</name>
    <dbReference type="NCBI Taxonomy" id="1306992"/>
    <lineage>
        <taxon>Bacteria</taxon>
        <taxon>Pseudomonadati</taxon>
        <taxon>Pseudomonadota</taxon>
        <taxon>Gammaproteobacteria</taxon>
        <taxon>Alteromonadales</taxon>
        <taxon>Alteromonadaceae</taxon>
        <taxon>Halioxenophilus</taxon>
    </lineage>
</organism>
<keyword evidence="1" id="KW-0472">Membrane</keyword>
<dbReference type="AlphaFoldDB" id="A0AAV3U1L9"/>
<feature type="transmembrane region" description="Helical" evidence="1">
    <location>
        <begin position="38"/>
        <end position="55"/>
    </location>
</feature>
<accession>A0AAV3U1L9</accession>
<dbReference type="Proteomes" id="UP001409585">
    <property type="component" value="Unassembled WGS sequence"/>
</dbReference>
<evidence type="ECO:0000256" key="1">
    <source>
        <dbReference type="SAM" id="Phobius"/>
    </source>
</evidence>
<feature type="transmembrane region" description="Helical" evidence="1">
    <location>
        <begin position="86"/>
        <end position="106"/>
    </location>
</feature>
<gene>
    <name evidence="2" type="ORF">GCM10025791_19250</name>
</gene>
<keyword evidence="1" id="KW-1133">Transmembrane helix</keyword>
<feature type="transmembrane region" description="Helical" evidence="1">
    <location>
        <begin position="6"/>
        <end position="26"/>
    </location>
</feature>